<reference evidence="2 3" key="1">
    <citation type="submission" date="2013-10" db="EMBL/GenBank/DDBJ databases">
        <title>The Genome Sequence of Helicobacter canis NCTC 12740.</title>
        <authorList>
            <consortium name="The Broad Institute Genomics Platform"/>
            <person name="Earl A."/>
            <person name="Fox J.G."/>
            <person name="Shen Z."/>
            <person name="Young S.K."/>
            <person name="Zeng Q."/>
            <person name="Gargeya S."/>
            <person name="Fitzgerald M."/>
            <person name="Abouelleil A."/>
            <person name="Alvarado L."/>
            <person name="Chapman S.B."/>
            <person name="Gainer-Dewar J."/>
            <person name="Goldberg J."/>
            <person name="Griggs A."/>
            <person name="Gujja S."/>
            <person name="Hansen M."/>
            <person name="Howarth C."/>
            <person name="Imamovic A."/>
            <person name="Ireland A."/>
            <person name="Larimer J."/>
            <person name="McCowan C."/>
            <person name="Murphy C."/>
            <person name="Pearson M."/>
            <person name="Poon T.W."/>
            <person name="Priest M."/>
            <person name="Roberts A."/>
            <person name="Saif S."/>
            <person name="Shea T."/>
            <person name="Sykes S."/>
            <person name="Wortman J."/>
            <person name="Nusbaum C."/>
            <person name="Birren B."/>
        </authorList>
    </citation>
    <scope>NUCLEOTIDE SEQUENCE [LARGE SCALE GENOMIC DNA]</scope>
    <source>
        <strain evidence="2 3">NCTC 12740</strain>
    </source>
</reference>
<proteinExistence type="predicted"/>
<dbReference type="EMBL" id="AZJJ01000007">
    <property type="protein sequence ID" value="ETD25641.1"/>
    <property type="molecule type" value="Genomic_DNA"/>
</dbReference>
<dbReference type="AlphaFoldDB" id="V8CFX7"/>
<evidence type="ECO:0000313" key="2">
    <source>
        <dbReference type="EMBL" id="ETD25641.1"/>
    </source>
</evidence>
<name>V8CFX7_9HELI</name>
<dbReference type="PATRIC" id="fig|1357399.3.peg.1534"/>
<dbReference type="Proteomes" id="UP000018688">
    <property type="component" value="Unassembled WGS sequence"/>
</dbReference>
<comment type="caution">
    <text evidence="2">The sequence shown here is derived from an EMBL/GenBank/DDBJ whole genome shotgun (WGS) entry which is preliminary data.</text>
</comment>
<feature type="region of interest" description="Disordered" evidence="1">
    <location>
        <begin position="111"/>
        <end position="143"/>
    </location>
</feature>
<keyword evidence="3" id="KW-1185">Reference proteome</keyword>
<gene>
    <name evidence="2" type="ORF">HMPREF2087_01469</name>
</gene>
<feature type="region of interest" description="Disordered" evidence="1">
    <location>
        <begin position="1"/>
        <end position="67"/>
    </location>
</feature>
<organism evidence="2 3">
    <name type="scientific">Helicobacter canis NCTC 12740</name>
    <dbReference type="NCBI Taxonomy" id="1357399"/>
    <lineage>
        <taxon>Bacteria</taxon>
        <taxon>Pseudomonadati</taxon>
        <taxon>Campylobacterota</taxon>
        <taxon>Epsilonproteobacteria</taxon>
        <taxon>Campylobacterales</taxon>
        <taxon>Helicobacteraceae</taxon>
        <taxon>Helicobacter</taxon>
    </lineage>
</organism>
<evidence type="ECO:0000313" key="3">
    <source>
        <dbReference type="Proteomes" id="UP000018688"/>
    </source>
</evidence>
<accession>V8CFX7</accession>
<dbReference type="OrthoDB" id="5331597at2"/>
<dbReference type="RefSeq" id="WP_023930485.1">
    <property type="nucleotide sequence ID" value="NZ_KI669458.1"/>
</dbReference>
<sequence>MKLSPSLQGDETFPASLRGSEATAAIHKDKSQKVDSNDEAFLSSLRGSGNSHNEAIHKNIKSQKVDSRIFTQTAQSLSTPQGKKAESVFSNQPQAAGFLMKKRGCAAFLCGDKPSGLSHKQKANSSLFRKKPTPTLNHTRSKQ</sequence>
<dbReference type="HOGENOM" id="CLU_1803519_0_0_7"/>
<protein>
    <submittedName>
        <fullName evidence="2">Uncharacterized protein</fullName>
    </submittedName>
</protein>
<feature type="compositionally biased region" description="Basic and acidic residues" evidence="1">
    <location>
        <begin position="26"/>
        <end position="36"/>
    </location>
</feature>
<feature type="compositionally biased region" description="Polar residues" evidence="1">
    <location>
        <begin position="134"/>
        <end position="143"/>
    </location>
</feature>
<dbReference type="STRING" id="1357399.HMPREF2087_01469"/>
<evidence type="ECO:0000256" key="1">
    <source>
        <dbReference type="SAM" id="MobiDB-lite"/>
    </source>
</evidence>